<keyword evidence="2 5" id="KW-0229">DNA integration</keyword>
<dbReference type="InterPro" id="IPR050090">
    <property type="entry name" value="Tyrosine_recombinase_XerCD"/>
</dbReference>
<evidence type="ECO:0000313" key="15">
    <source>
        <dbReference type="EMBL" id="AZF78625.1"/>
    </source>
</evidence>
<evidence type="ECO:0000313" key="23">
    <source>
        <dbReference type="Proteomes" id="UP000076770"/>
    </source>
</evidence>
<evidence type="ECO:0000313" key="30">
    <source>
        <dbReference type="Proteomes" id="UP000282269"/>
    </source>
</evidence>
<dbReference type="PROSITE" id="PS51898">
    <property type="entry name" value="TYR_RECOMBINASE"/>
    <property type="match status" value="1"/>
</dbReference>
<dbReference type="Proteomes" id="UP000267993">
    <property type="component" value="Chromosome"/>
</dbReference>
<dbReference type="InterPro" id="IPR044068">
    <property type="entry name" value="CB"/>
</dbReference>
<comment type="function">
    <text evidence="5">Site-specific tyrosine recombinase, which acts by catalyzing the cutting and rejoining of the recombining DNA molecules.</text>
</comment>
<dbReference type="EMBL" id="CP033239">
    <property type="protein sequence ID" value="AZF78625.1"/>
    <property type="molecule type" value="Genomic_DNA"/>
</dbReference>
<dbReference type="Pfam" id="PF00589">
    <property type="entry name" value="Phage_integrase"/>
    <property type="match status" value="1"/>
</dbReference>
<dbReference type="EMBL" id="CP011056">
    <property type="protein sequence ID" value="AKA76379.1"/>
    <property type="molecule type" value="Genomic_DNA"/>
</dbReference>
<dbReference type="EMBL" id="CP033240">
    <property type="protein sequence ID" value="AZF81229.1"/>
    <property type="molecule type" value="Genomic_DNA"/>
</dbReference>
<gene>
    <name evidence="5" type="primary">xerA</name>
    <name evidence="18" type="ORF">HFC64_13385</name>
    <name evidence="19" type="ORF">SSOP1_0356</name>
    <name evidence="10" type="ORF">SULA_1392</name>
    <name evidence="8" type="ORF">SULB_1393</name>
    <name evidence="9" type="ORF">SULC_1391</name>
    <name evidence="11" type="ORF">SULG_06910</name>
    <name evidence="12" type="ORF">SULH_06910</name>
    <name evidence="13" type="ORF">SULI_06910</name>
    <name evidence="14" type="ORF">SULM_06910</name>
    <name evidence="15" type="ORF">SULN_06910</name>
    <name evidence="16" type="ORF">SULO_06920</name>
    <name evidence="17" type="ORF">SULZ_07155</name>
</gene>
<evidence type="ECO:0000313" key="14">
    <source>
        <dbReference type="EMBL" id="AZF76015.1"/>
    </source>
</evidence>
<feature type="domain" description="Tyr recombinase" evidence="6">
    <location>
        <begin position="115"/>
        <end position="279"/>
    </location>
</feature>
<evidence type="ECO:0000313" key="29">
    <source>
        <dbReference type="Proteomes" id="UP000278715"/>
    </source>
</evidence>
<comment type="similarity">
    <text evidence="5">Belongs to the 'phage' integrase family. XerA subfamily.</text>
</comment>
<dbReference type="AlphaFoldDB" id="A0A0E3GWH3"/>
<evidence type="ECO:0000313" key="18">
    <source>
        <dbReference type="EMBL" id="QPG50671.1"/>
    </source>
</evidence>
<reference evidence="20 21" key="1">
    <citation type="journal article" date="2015" name="Genome Announc.">
        <title>Complete Genome Sequence of Sulfolobus solfataricus Strain 98/2 and Evolved Derivatives.</title>
        <authorList>
            <person name="McCarthy S."/>
            <person name="Gradnigo J."/>
            <person name="Johnson T."/>
            <person name="Payne S."/>
            <person name="Lipzen A."/>
            <person name="Martin J."/>
            <person name="Schackwitz W."/>
            <person name="Moriyama E."/>
            <person name="Blum P."/>
        </authorList>
    </citation>
    <scope>NUCLEOTIDE SEQUENCE [LARGE SCALE GENOMIC DNA]</scope>
    <source>
        <strain evidence="20">98/2 SULC</strain>
        <strain evidence="8">SARC-B</strain>
        <strain evidence="9">SARC-C</strain>
        <strain evidence="10 22">SULA</strain>
        <strain evidence="21">SULB</strain>
    </source>
</reference>
<evidence type="ECO:0000256" key="5">
    <source>
        <dbReference type="HAMAP-Rule" id="MF_02055"/>
    </source>
</evidence>
<dbReference type="EMBL" id="CP033237">
    <property type="protein sequence ID" value="AZF73391.1"/>
    <property type="molecule type" value="Genomic_DNA"/>
</dbReference>
<evidence type="ECO:0000313" key="28">
    <source>
        <dbReference type="Proteomes" id="UP000275843"/>
    </source>
</evidence>
<evidence type="ECO:0000313" key="16">
    <source>
        <dbReference type="EMBL" id="AZF81229.1"/>
    </source>
</evidence>
<keyword evidence="1 5" id="KW-0963">Cytoplasm</keyword>
<evidence type="ECO:0000313" key="8">
    <source>
        <dbReference type="EMBL" id="AKA73682.1"/>
    </source>
</evidence>
<evidence type="ECO:0000313" key="12">
    <source>
        <dbReference type="EMBL" id="AZF70771.1"/>
    </source>
</evidence>
<accession>A0A0E3GWH3</accession>
<dbReference type="EMBL" id="CP033236">
    <property type="protein sequence ID" value="AZF70771.1"/>
    <property type="molecule type" value="Genomic_DNA"/>
</dbReference>
<dbReference type="EMBL" id="CP050869">
    <property type="protein sequence ID" value="QPG50671.1"/>
    <property type="molecule type" value="Genomic_DNA"/>
</dbReference>
<dbReference type="Proteomes" id="UP000278715">
    <property type="component" value="Chromosome"/>
</dbReference>
<reference evidence="18 31" key="6">
    <citation type="journal article" date="2020" name="Nat. Commun.">
        <title>The structures of two archaeal type IV pili illuminate evolutionary relationships.</title>
        <authorList>
            <person name="Wang F."/>
            <person name="Baquero D.P."/>
            <person name="Su Z."/>
            <person name="Beltran L.C."/>
            <person name="Prangishvili D."/>
            <person name="Krupovic M."/>
            <person name="Egelman E.H."/>
        </authorList>
    </citation>
    <scope>NUCLEOTIDE SEQUENCE [LARGE SCALE GENOMIC DNA]</scope>
    <source>
        <strain evidence="18 31">POZ149</strain>
    </source>
</reference>
<dbReference type="Gene3D" id="1.10.150.130">
    <property type="match status" value="1"/>
</dbReference>
<dbReference type="InterPro" id="IPR033686">
    <property type="entry name" value="XerA"/>
</dbReference>
<evidence type="ECO:0000313" key="11">
    <source>
        <dbReference type="EMBL" id="AZF68151.1"/>
    </source>
</evidence>
<evidence type="ECO:0000313" key="26">
    <source>
        <dbReference type="Proteomes" id="UP000273194"/>
    </source>
</evidence>
<dbReference type="CDD" id="cd00796">
    <property type="entry name" value="INT_Rci_Hp1_C"/>
    <property type="match status" value="1"/>
</dbReference>
<dbReference type="Proteomes" id="UP000594632">
    <property type="component" value="Chromosome"/>
</dbReference>
<dbReference type="Pfam" id="PF13495">
    <property type="entry name" value="Phage_int_SAM_4"/>
    <property type="match status" value="1"/>
</dbReference>
<dbReference type="InterPro" id="IPR011010">
    <property type="entry name" value="DNA_brk_join_enz"/>
</dbReference>
<dbReference type="PROSITE" id="PS51900">
    <property type="entry name" value="CB"/>
    <property type="match status" value="1"/>
</dbReference>
<dbReference type="EMBL" id="CP033235">
    <property type="protein sequence ID" value="AZF68151.1"/>
    <property type="molecule type" value="Genomic_DNA"/>
</dbReference>
<evidence type="ECO:0000313" key="22">
    <source>
        <dbReference type="Proteomes" id="UP000033106"/>
    </source>
</evidence>
<dbReference type="KEGG" id="ssoa:SULA_1392"/>
<dbReference type="KEGG" id="ssol:SULB_1393"/>
<dbReference type="PATRIC" id="fig|2287.6.peg.1439"/>
<evidence type="ECO:0000313" key="25">
    <source>
        <dbReference type="Proteomes" id="UP000269431"/>
    </source>
</evidence>
<dbReference type="Proteomes" id="UP000282269">
    <property type="component" value="Chromosome"/>
</dbReference>
<evidence type="ECO:0000256" key="2">
    <source>
        <dbReference type="ARBA" id="ARBA00022908"/>
    </source>
</evidence>
<dbReference type="KEGG" id="ssof:SULC_1391"/>
<evidence type="ECO:0000313" key="17">
    <source>
        <dbReference type="EMBL" id="AZF83866.1"/>
    </source>
</evidence>
<keyword evidence="4 5" id="KW-0233">DNA recombination</keyword>
<dbReference type="Gene3D" id="1.10.443.10">
    <property type="entry name" value="Intergrase catalytic core"/>
    <property type="match status" value="1"/>
</dbReference>
<proteinExistence type="inferred from homology"/>
<reference evidence="19" key="3">
    <citation type="submission" date="2016-04" db="EMBL/GenBank/DDBJ databases">
        <authorList>
            <person name="Evans L.H."/>
            <person name="Alamgir A."/>
            <person name="Owens N."/>
            <person name="Weber N.D."/>
            <person name="Virtaneva K."/>
            <person name="Barbian K."/>
            <person name="Babar A."/>
            <person name="Rosenke K."/>
        </authorList>
    </citation>
    <scope>NUCLEOTIDE SEQUENCE</scope>
    <source>
        <strain evidence="19">P1</strain>
    </source>
</reference>
<dbReference type="SUPFAM" id="SSF56349">
    <property type="entry name" value="DNA breaking-rejoining enzymes"/>
    <property type="match status" value="1"/>
</dbReference>
<evidence type="ECO:0000313" key="31">
    <source>
        <dbReference type="Proteomes" id="UP000594632"/>
    </source>
</evidence>
<evidence type="ECO:0000256" key="3">
    <source>
        <dbReference type="ARBA" id="ARBA00023125"/>
    </source>
</evidence>
<dbReference type="EMBL" id="LT549890">
    <property type="protein sequence ID" value="SAI83910.1"/>
    <property type="molecule type" value="Genomic_DNA"/>
</dbReference>
<dbReference type="EMBL" id="CP011057">
    <property type="protein sequence ID" value="AKA79071.1"/>
    <property type="molecule type" value="Genomic_DNA"/>
</dbReference>
<reference evidence="10" key="5">
    <citation type="submission" date="2018-10" db="EMBL/GenBank/DDBJ databases">
        <authorList>
            <person name="McCarthy S."/>
            <person name="Gradnigo J."/>
            <person name="Johnson T."/>
            <person name="Payne S."/>
            <person name="Lipzen A."/>
            <person name="Schackwitz W."/>
            <person name="Martin J."/>
            <person name="Moriyama E."/>
            <person name="Blum P."/>
        </authorList>
    </citation>
    <scope>NUCLEOTIDE SEQUENCE</scope>
    <source>
        <strain evidence="8">SARC-B</strain>
        <strain evidence="9">SARC-C</strain>
        <strain evidence="10">SULA</strain>
    </source>
</reference>
<sequence>MKLDLGSPPESGDLYNAFINALIIAGAGNGTIKLYSTAVRDFLDFINKDPRKVTSEDLNRWISSLLNREGKVKGDEVEKKRAKSVTIRYYIIAVRRFLKWINVSVRPPIPKVRRKEVKALDEIQIQKVLNACKRTKDKLIIRLLLDTGLRANELLSVLVKDIDLENNMIRVRNTKNGEERIVFFTDETKLLLRKYIKGKKAEDKLFDLKYDTLYRKLKRLGKKVGIDLRPHILRHTFATLSLKRGINVITLQKLLGHKDIKTTQIYTHLVLDDLRNEYLKAMSSSSSKTPP</sequence>
<dbReference type="GO" id="GO:0006313">
    <property type="term" value="P:DNA transposition"/>
    <property type="evidence" value="ECO:0007669"/>
    <property type="project" value="UniProtKB-UniRule"/>
</dbReference>
<feature type="domain" description="Core-binding (CB)" evidence="7">
    <location>
        <begin position="9"/>
        <end position="102"/>
    </location>
</feature>
<reference evidence="23" key="2">
    <citation type="submission" date="2016-04" db="EMBL/GenBank/DDBJ databases">
        <authorList>
            <person name="Shah S.A."/>
            <person name="Garrett R.A."/>
        </authorList>
    </citation>
    <scope>NUCLEOTIDE SEQUENCE [LARGE SCALE GENOMIC DNA]</scope>
    <source>
        <strain evidence="23">ATCC 35091 / DSM 1616 / JCM 8930 / NBRC 15331 / P1</strain>
    </source>
</reference>
<dbReference type="Proteomes" id="UP000033106">
    <property type="component" value="Chromosome"/>
</dbReference>
<dbReference type="SMR" id="A0A0E3GWH3"/>
<evidence type="ECO:0000313" key="20">
    <source>
        <dbReference type="Proteomes" id="UP000033057"/>
    </source>
</evidence>
<name>A0A0E3GWH3_SACSO</name>
<dbReference type="Proteomes" id="UP000275843">
    <property type="component" value="Chromosome"/>
</dbReference>
<evidence type="ECO:0000313" key="10">
    <source>
        <dbReference type="EMBL" id="AKA79071.1"/>
    </source>
</evidence>
<protein>
    <recommendedName>
        <fullName evidence="5">Tyrosine recombinase XerA</fullName>
    </recommendedName>
</protein>
<dbReference type="EMBL" id="CP033238">
    <property type="protein sequence ID" value="AZF76015.1"/>
    <property type="molecule type" value="Genomic_DNA"/>
</dbReference>
<feature type="active site" evidence="5">
    <location>
        <position position="257"/>
    </location>
</feature>
<evidence type="ECO:0000313" key="24">
    <source>
        <dbReference type="Proteomes" id="UP000267993"/>
    </source>
</evidence>
<organism evidence="10 22">
    <name type="scientific">Saccharolobus solfataricus</name>
    <name type="common">Sulfolobus solfataricus</name>
    <dbReference type="NCBI Taxonomy" id="2287"/>
    <lineage>
        <taxon>Archaea</taxon>
        <taxon>Thermoproteota</taxon>
        <taxon>Thermoprotei</taxon>
        <taxon>Sulfolobales</taxon>
        <taxon>Sulfolobaceae</taxon>
        <taxon>Saccharolobus</taxon>
    </lineage>
</organism>
<dbReference type="HAMAP" id="MF_02055">
    <property type="entry name" value="Recomb_XerA"/>
    <property type="match status" value="1"/>
</dbReference>
<dbReference type="Proteomes" id="UP000033057">
    <property type="component" value="Chromosome"/>
</dbReference>
<dbReference type="NCBIfam" id="NF040815">
    <property type="entry name" value="recomb_XerA_Arch"/>
    <property type="match status" value="1"/>
</dbReference>
<dbReference type="EMBL" id="CP033241">
    <property type="protein sequence ID" value="AZF83866.1"/>
    <property type="molecule type" value="Genomic_DNA"/>
</dbReference>
<dbReference type="EMBL" id="CP011055">
    <property type="protein sequence ID" value="AKA73682.1"/>
    <property type="molecule type" value="Genomic_DNA"/>
</dbReference>
<comment type="subcellular location">
    <subcellularLocation>
        <location evidence="5">Cytoplasm</location>
    </subcellularLocation>
</comment>
<dbReference type="Proteomes" id="UP000033085">
    <property type="component" value="Chromosome"/>
</dbReference>
<dbReference type="InterPro" id="IPR010998">
    <property type="entry name" value="Integrase_recombinase_N"/>
</dbReference>
<dbReference type="GO" id="GO:0009037">
    <property type="term" value="F:tyrosine-based site-specific recombinase activity"/>
    <property type="evidence" value="ECO:0007669"/>
    <property type="project" value="UniProtKB-UniRule"/>
</dbReference>
<evidence type="ECO:0000259" key="6">
    <source>
        <dbReference type="PROSITE" id="PS51898"/>
    </source>
</evidence>
<keyword evidence="3 5" id="KW-0238">DNA-binding</keyword>
<dbReference type="RefSeq" id="WP_009990677.1">
    <property type="nucleotide sequence ID" value="NZ_CP011055.2"/>
</dbReference>
<evidence type="ECO:0000313" key="13">
    <source>
        <dbReference type="EMBL" id="AZF73391.1"/>
    </source>
</evidence>
<dbReference type="InterPro" id="IPR004107">
    <property type="entry name" value="Integrase_SAM-like_N"/>
</dbReference>
<dbReference type="Proteomes" id="UP000273194">
    <property type="component" value="Chromosome"/>
</dbReference>
<dbReference type="GeneID" id="1455514"/>
<evidence type="ECO:0000313" key="27">
    <source>
        <dbReference type="Proteomes" id="UP000273443"/>
    </source>
</evidence>
<evidence type="ECO:0000259" key="7">
    <source>
        <dbReference type="PROSITE" id="PS51900"/>
    </source>
</evidence>
<evidence type="ECO:0000313" key="9">
    <source>
        <dbReference type="EMBL" id="AKA76379.1"/>
    </source>
</evidence>
<dbReference type="OrthoDB" id="142231at2157"/>
<feature type="active site" evidence="5">
    <location>
        <position position="175"/>
    </location>
</feature>
<reference evidence="24 25" key="4">
    <citation type="journal article" date="2018" name="Proc. Natl. Acad. Sci. U.S.A.">
        <title>Nonmutational mechanism of inheritance in the Archaeon Sulfolobus solfataricus.</title>
        <authorList>
            <person name="Payne S."/>
            <person name="McCarthy S."/>
            <person name="Johnson T."/>
            <person name="North E."/>
            <person name="Blum P."/>
        </authorList>
    </citation>
    <scope>NUCLEOTIDE SEQUENCE [LARGE SCALE GENOMIC DNA]</scope>
    <source>
        <strain evidence="12 24">SARC-H</strain>
        <strain evidence="13 28">SARC-I</strain>
        <strain evidence="15 29">SARC-N</strain>
        <strain evidence="16 30">SARC-O</strain>
        <strain evidence="17 25">SUL120</strain>
        <strain evidence="11 26">SULG</strain>
        <strain evidence="14 27">SULM</strain>
    </source>
</reference>
<dbReference type="GO" id="GO:0003677">
    <property type="term" value="F:DNA binding"/>
    <property type="evidence" value="ECO:0007669"/>
    <property type="project" value="UniProtKB-UniRule"/>
</dbReference>
<evidence type="ECO:0000256" key="4">
    <source>
        <dbReference type="ARBA" id="ARBA00023172"/>
    </source>
</evidence>
<feature type="active site" description="O-(3'-phospho-DNA)-tyrosine intermediate" evidence="5">
    <location>
        <position position="266"/>
    </location>
</feature>
<dbReference type="PANTHER" id="PTHR30349">
    <property type="entry name" value="PHAGE INTEGRASE-RELATED"/>
    <property type="match status" value="1"/>
</dbReference>
<feature type="active site" evidence="5">
    <location>
        <position position="234"/>
    </location>
</feature>
<evidence type="ECO:0000313" key="19">
    <source>
        <dbReference type="EMBL" id="SAI83910.1"/>
    </source>
</evidence>
<dbReference type="InterPro" id="IPR013762">
    <property type="entry name" value="Integrase-like_cat_sf"/>
</dbReference>
<dbReference type="GeneID" id="44129348"/>
<feature type="active site" evidence="5">
    <location>
        <position position="150"/>
    </location>
</feature>
<dbReference type="InterPro" id="IPR002104">
    <property type="entry name" value="Integrase_catalytic"/>
</dbReference>
<dbReference type="PANTHER" id="PTHR30349:SF41">
    <property type="entry name" value="INTEGRASE_RECOMBINASE PROTEIN MJ0367-RELATED"/>
    <property type="match status" value="1"/>
</dbReference>
<evidence type="ECO:0000256" key="1">
    <source>
        <dbReference type="ARBA" id="ARBA00022490"/>
    </source>
</evidence>
<dbReference type="Proteomes" id="UP000273443">
    <property type="component" value="Chromosome"/>
</dbReference>
<dbReference type="Proteomes" id="UP000076770">
    <property type="component" value="Chromosome i"/>
</dbReference>
<evidence type="ECO:0000313" key="21">
    <source>
        <dbReference type="Proteomes" id="UP000033085"/>
    </source>
</evidence>
<dbReference type="GO" id="GO:0005737">
    <property type="term" value="C:cytoplasm"/>
    <property type="evidence" value="ECO:0007669"/>
    <property type="project" value="UniProtKB-SubCell"/>
</dbReference>
<dbReference type="OMA" id="RIEVKHY"/>
<dbReference type="Proteomes" id="UP000269431">
    <property type="component" value="Chromosome"/>
</dbReference>
<feature type="active site" evidence="5">
    <location>
        <position position="231"/>
    </location>
</feature>